<evidence type="ECO:0000256" key="2">
    <source>
        <dbReference type="ARBA" id="ARBA00005695"/>
    </source>
</evidence>
<evidence type="ECO:0000313" key="10">
    <source>
        <dbReference type="Proteomes" id="UP000217005"/>
    </source>
</evidence>
<evidence type="ECO:0000256" key="3">
    <source>
        <dbReference type="ARBA" id="ARBA00022448"/>
    </source>
</evidence>
<dbReference type="GO" id="GO:0015833">
    <property type="term" value="P:peptide transport"/>
    <property type="evidence" value="ECO:0007669"/>
    <property type="project" value="TreeGrafter"/>
</dbReference>
<accession>A0A261S7H5</accession>
<dbReference type="GO" id="GO:1904680">
    <property type="term" value="F:peptide transmembrane transporter activity"/>
    <property type="evidence" value="ECO:0007669"/>
    <property type="project" value="TreeGrafter"/>
</dbReference>
<comment type="subcellular location">
    <subcellularLocation>
        <location evidence="1">Cell envelope</location>
    </subcellularLocation>
</comment>
<evidence type="ECO:0000256" key="1">
    <source>
        <dbReference type="ARBA" id="ARBA00004196"/>
    </source>
</evidence>
<protein>
    <submittedName>
        <fullName evidence="7">Peptide ABC transporter substrate-binding protein</fullName>
    </submittedName>
</protein>
<evidence type="ECO:0000256" key="4">
    <source>
        <dbReference type="ARBA" id="ARBA00022729"/>
    </source>
</evidence>
<comment type="caution">
    <text evidence="7">The sequence shown here is derived from an EMBL/GenBank/DDBJ whole genome shotgun (WGS) entry which is preliminary data.</text>
</comment>
<proteinExistence type="inferred from homology"/>
<evidence type="ECO:0000259" key="6">
    <source>
        <dbReference type="Pfam" id="PF00496"/>
    </source>
</evidence>
<evidence type="ECO:0000313" key="7">
    <source>
        <dbReference type="EMBL" id="OZI32937.1"/>
    </source>
</evidence>
<dbReference type="SUPFAM" id="SSF53850">
    <property type="entry name" value="Periplasmic binding protein-like II"/>
    <property type="match status" value="1"/>
</dbReference>
<dbReference type="GO" id="GO:0030313">
    <property type="term" value="C:cell envelope"/>
    <property type="evidence" value="ECO:0007669"/>
    <property type="project" value="UniProtKB-SubCell"/>
</dbReference>
<keyword evidence="5" id="KW-0472">Membrane</keyword>
<evidence type="ECO:0000313" key="9">
    <source>
        <dbReference type="Proteomes" id="UP000216354"/>
    </source>
</evidence>
<sequence>MNLKWRLGATLMVLAGLLAGCSRENPINSPYAAGAMAENALYTAFVKRSPKYLDPAQSYSTDETAYTYNIYEPLYGYHYLKRPYELIPRAASEISHPTYLDAQGQPLPDDAPGEKIAESVYDIKIRPGIRFQPHPAFARRADGSYQYFPLAAGELDDKFYIPDFPETGTRELTAADYVYAFRRLASPRVASPIYSLMADYVIGLDDYGKSLRERDAALRKGLAPGARDLPWLDLREADGFDGVSALDPHTLRIRVKGKYPQFKYWLAMTFTAPVPWEADRFYSQPGMAAHDLSLNTWPVGTGPFMLGESIQNWRHVLVRNPNYHGEAYPCEGEPGDREAGLLADCGKPTPFLDKVVFSIEKEAVPLTGKFQQGYYDVPQVERGEYGVAMLVAAGDSPEKAALYREHGIQLPTTVETSNWYMGFNWLDPVVGRGDTPEQQEKNRKLRQAISIAVDWEEYVAVFENSQAEVANGPVPPGVLGYVAPPEGYNPVVYDLVDGKPQRKSLDTARKLLAEAGYPDGRNAATGAPLVIYYDAMTGGGSNPQFDWLRRQLARIGIQMDVRSTDYNRFQDKMRRGTAQLFLWGWNADYPDAENFLFLLYGPNAKAGKGGENAANYDNPEFDRLFEQMKFQDDGPEKAAIIAKMVELVRRDAVWMFGFFPKSGGAYQQWVGNAKPTQMVRNTLQYMKVDPALRVEKIDEWNRPVWRWLIVLVALVLLAIVPAYVALKRRERQTAFGTADQSARKAKEQP</sequence>
<reference evidence="7 10" key="2">
    <citation type="submission" date="2017-05" db="EMBL/GenBank/DDBJ databases">
        <title>Complete and WGS of Bordetella genogroups.</title>
        <authorList>
            <person name="Spilker T."/>
            <person name="LiPuma J."/>
        </authorList>
    </citation>
    <scope>NUCLEOTIDE SEQUENCE [LARGE SCALE GENOMIC DNA]</scope>
    <source>
        <strain evidence="7 10">AU17610</strain>
    </source>
</reference>
<keyword evidence="4" id="KW-0732">Signal</keyword>
<comment type="similarity">
    <text evidence="2">Belongs to the bacterial solute-binding protein 5 family.</text>
</comment>
<dbReference type="Proteomes" id="UP000216354">
    <property type="component" value="Unassembled WGS sequence"/>
</dbReference>
<dbReference type="CDD" id="cd08505">
    <property type="entry name" value="PBP2_NikA_DppA_OppA_like_18"/>
    <property type="match status" value="1"/>
</dbReference>
<dbReference type="AlphaFoldDB" id="A0A261S7H5"/>
<evidence type="ECO:0000256" key="5">
    <source>
        <dbReference type="SAM" id="Phobius"/>
    </source>
</evidence>
<dbReference type="PROSITE" id="PS51257">
    <property type="entry name" value="PROKAR_LIPOPROTEIN"/>
    <property type="match status" value="1"/>
</dbReference>
<keyword evidence="9" id="KW-1185">Reference proteome</keyword>
<name>A0A261S7H5_9BORD</name>
<dbReference type="PANTHER" id="PTHR30290">
    <property type="entry name" value="PERIPLASMIC BINDING COMPONENT OF ABC TRANSPORTER"/>
    <property type="match status" value="1"/>
</dbReference>
<dbReference type="InterPro" id="IPR039424">
    <property type="entry name" value="SBP_5"/>
</dbReference>
<dbReference type="EMBL" id="NEVL01000004">
    <property type="protein sequence ID" value="OZI32937.1"/>
    <property type="molecule type" value="Genomic_DNA"/>
</dbReference>
<gene>
    <name evidence="8" type="ORF">CAL27_22550</name>
    <name evidence="7" type="ORF">CEG14_18855</name>
</gene>
<dbReference type="OrthoDB" id="9801912at2"/>
<feature type="transmembrane region" description="Helical" evidence="5">
    <location>
        <begin position="704"/>
        <end position="726"/>
    </location>
</feature>
<feature type="domain" description="Solute-binding protein family 5" evidence="6">
    <location>
        <begin position="170"/>
        <end position="605"/>
    </location>
</feature>
<evidence type="ECO:0000313" key="8">
    <source>
        <dbReference type="EMBL" id="OZI57045.1"/>
    </source>
</evidence>
<dbReference type="PANTHER" id="PTHR30290:SF10">
    <property type="entry name" value="PERIPLASMIC OLIGOPEPTIDE-BINDING PROTEIN-RELATED"/>
    <property type="match status" value="1"/>
</dbReference>
<reference evidence="8 9" key="1">
    <citation type="submission" date="2017-05" db="EMBL/GenBank/DDBJ databases">
        <title>Complete and WGS of Bordetella genogroups.</title>
        <authorList>
            <person name="Spilker T."/>
            <person name="Lipuma J."/>
        </authorList>
    </citation>
    <scope>NUCLEOTIDE SEQUENCE [LARGE SCALE GENOMIC DNA]</scope>
    <source>
        <strain evidence="8 9">AU9795</strain>
    </source>
</reference>
<organism evidence="7 10">
    <name type="scientific">Bordetella genomosp. 1</name>
    <dbReference type="NCBI Taxonomy" id="1395607"/>
    <lineage>
        <taxon>Bacteria</taxon>
        <taxon>Pseudomonadati</taxon>
        <taxon>Pseudomonadota</taxon>
        <taxon>Betaproteobacteria</taxon>
        <taxon>Burkholderiales</taxon>
        <taxon>Alcaligenaceae</taxon>
        <taxon>Bordetella</taxon>
    </lineage>
</organism>
<keyword evidence="5" id="KW-0812">Transmembrane</keyword>
<dbReference type="RefSeq" id="WP_094827932.1">
    <property type="nucleotide sequence ID" value="NZ_NEVL01000004.1"/>
</dbReference>
<dbReference type="Gene3D" id="3.40.190.10">
    <property type="entry name" value="Periplasmic binding protein-like II"/>
    <property type="match status" value="1"/>
</dbReference>
<dbReference type="Pfam" id="PF00496">
    <property type="entry name" value="SBP_bac_5"/>
    <property type="match status" value="1"/>
</dbReference>
<dbReference type="Proteomes" id="UP000217005">
    <property type="component" value="Unassembled WGS sequence"/>
</dbReference>
<dbReference type="EMBL" id="NEVR01000006">
    <property type="protein sequence ID" value="OZI57045.1"/>
    <property type="molecule type" value="Genomic_DNA"/>
</dbReference>
<keyword evidence="3" id="KW-0813">Transport</keyword>
<keyword evidence="5" id="KW-1133">Transmembrane helix</keyword>
<dbReference type="InterPro" id="IPR000914">
    <property type="entry name" value="SBP_5_dom"/>
</dbReference>
<dbReference type="Gene3D" id="3.10.105.10">
    <property type="entry name" value="Dipeptide-binding Protein, Domain 3"/>
    <property type="match status" value="1"/>
</dbReference>